<sequence length="40" mass="4787">MKTRRTDSQSLWKSTPDKIKNCSSLHWNSTGSEWIQLHLW</sequence>
<dbReference type="AlphaFoldDB" id="G0PCT0"/>
<proteinExistence type="predicted"/>
<evidence type="ECO:0000313" key="1">
    <source>
        <dbReference type="EMBL" id="EGT51291.1"/>
    </source>
</evidence>
<evidence type="ECO:0000313" key="2">
    <source>
        <dbReference type="Proteomes" id="UP000008068"/>
    </source>
</evidence>
<organism evidence="2">
    <name type="scientific">Caenorhabditis brenneri</name>
    <name type="common">Nematode worm</name>
    <dbReference type="NCBI Taxonomy" id="135651"/>
    <lineage>
        <taxon>Eukaryota</taxon>
        <taxon>Metazoa</taxon>
        <taxon>Ecdysozoa</taxon>
        <taxon>Nematoda</taxon>
        <taxon>Chromadorea</taxon>
        <taxon>Rhabditida</taxon>
        <taxon>Rhabditina</taxon>
        <taxon>Rhabditomorpha</taxon>
        <taxon>Rhabditoidea</taxon>
        <taxon>Rhabditidae</taxon>
        <taxon>Peloderinae</taxon>
        <taxon>Caenorhabditis</taxon>
    </lineage>
</organism>
<accession>G0PCT0</accession>
<name>G0PCT0_CAEBE</name>
<gene>
    <name evidence="1" type="ORF">CAEBREN_21086</name>
</gene>
<keyword evidence="2" id="KW-1185">Reference proteome</keyword>
<dbReference type="Proteomes" id="UP000008068">
    <property type="component" value="Unassembled WGS sequence"/>
</dbReference>
<dbReference type="HOGENOM" id="CLU_3299865_0_0_1"/>
<protein>
    <submittedName>
        <fullName evidence="1">Uncharacterized protein</fullName>
    </submittedName>
</protein>
<dbReference type="EMBL" id="GL380252">
    <property type="protein sequence ID" value="EGT51291.1"/>
    <property type="molecule type" value="Genomic_DNA"/>
</dbReference>
<reference evidence="2" key="1">
    <citation type="submission" date="2011-07" db="EMBL/GenBank/DDBJ databases">
        <authorList>
            <consortium name="Caenorhabditis brenneri Sequencing and Analysis Consortium"/>
            <person name="Wilson R.K."/>
        </authorList>
    </citation>
    <scope>NUCLEOTIDE SEQUENCE [LARGE SCALE GENOMIC DNA]</scope>
    <source>
        <strain evidence="2">PB2801</strain>
    </source>
</reference>
<dbReference type="InParanoid" id="G0PCT0"/>